<dbReference type="RefSeq" id="WP_123420446.1">
    <property type="nucleotide sequence ID" value="NZ_RJUL01000001.1"/>
</dbReference>
<dbReference type="EMBL" id="RJUL01000001">
    <property type="protein sequence ID" value="ROQ30638.1"/>
    <property type="molecule type" value="Genomic_DNA"/>
</dbReference>
<keyword evidence="1" id="KW-0472">Membrane</keyword>
<keyword evidence="3" id="KW-1185">Reference proteome</keyword>
<dbReference type="AlphaFoldDB" id="A0A3N1PRI4"/>
<keyword evidence="1" id="KW-0812">Transmembrane</keyword>
<accession>A0A3N1PRI4</accession>
<gene>
    <name evidence="2" type="ORF">EDC28_101324</name>
</gene>
<feature type="transmembrane region" description="Helical" evidence="1">
    <location>
        <begin position="14"/>
        <end position="37"/>
    </location>
</feature>
<name>A0A3N1PRI4_9GAMM</name>
<proteinExistence type="predicted"/>
<evidence type="ECO:0000313" key="3">
    <source>
        <dbReference type="Proteomes" id="UP000268033"/>
    </source>
</evidence>
<sequence>MVFFIKLNQNTKTILAVIFLMPLFFLLLAFCGWYLFFENAFINKLLAEKGSLIVIDSTVDYCLSAVLVFLPGLFFVPFSAYFKIKGLEDHKVAQFFNKIMVGVCLVSLASLFFGPLALTQYWETKAEEAGYTRCPSMTLLINRIHYTAWMQDIYYCDDPSVARILGRGSHQEVEEVNQYIRRQNRE</sequence>
<protein>
    <recommendedName>
        <fullName evidence="4">DUF1240 domain-containing protein</fullName>
    </recommendedName>
</protein>
<feature type="transmembrane region" description="Helical" evidence="1">
    <location>
        <begin position="58"/>
        <end position="79"/>
    </location>
</feature>
<evidence type="ECO:0008006" key="4">
    <source>
        <dbReference type="Google" id="ProtNLM"/>
    </source>
</evidence>
<dbReference type="Proteomes" id="UP000268033">
    <property type="component" value="Unassembled WGS sequence"/>
</dbReference>
<evidence type="ECO:0000256" key="1">
    <source>
        <dbReference type="SAM" id="Phobius"/>
    </source>
</evidence>
<keyword evidence="1" id="KW-1133">Transmembrane helix</keyword>
<comment type="caution">
    <text evidence="2">The sequence shown here is derived from an EMBL/GenBank/DDBJ whole genome shotgun (WGS) entry which is preliminary data.</text>
</comment>
<evidence type="ECO:0000313" key="2">
    <source>
        <dbReference type="EMBL" id="ROQ30638.1"/>
    </source>
</evidence>
<reference evidence="2 3" key="1">
    <citation type="submission" date="2018-11" db="EMBL/GenBank/DDBJ databases">
        <title>Genomic Encyclopedia of Type Strains, Phase IV (KMG-IV): sequencing the most valuable type-strain genomes for metagenomic binning, comparative biology and taxonomic classification.</title>
        <authorList>
            <person name="Goeker M."/>
        </authorList>
    </citation>
    <scope>NUCLEOTIDE SEQUENCE [LARGE SCALE GENOMIC DNA]</scope>
    <source>
        <strain evidence="2 3">DSM 21945</strain>
    </source>
</reference>
<organism evidence="2 3">
    <name type="scientific">Gallaecimonas pentaromativorans</name>
    <dbReference type="NCBI Taxonomy" id="584787"/>
    <lineage>
        <taxon>Bacteria</taxon>
        <taxon>Pseudomonadati</taxon>
        <taxon>Pseudomonadota</taxon>
        <taxon>Gammaproteobacteria</taxon>
        <taxon>Enterobacterales</taxon>
        <taxon>Gallaecimonadaceae</taxon>
        <taxon>Gallaecimonas</taxon>
    </lineage>
</organism>
<feature type="transmembrane region" description="Helical" evidence="1">
    <location>
        <begin position="99"/>
        <end position="118"/>
    </location>
</feature>